<dbReference type="Proteomes" id="UP000249115">
    <property type="component" value="Unassembled WGS sequence"/>
</dbReference>
<gene>
    <name evidence="2" type="ORF">ESW18_15660</name>
    <name evidence="1" type="ORF">LV84_03251</name>
</gene>
<dbReference type="EMBL" id="VORV01000011">
    <property type="protein sequence ID" value="TXD76447.1"/>
    <property type="molecule type" value="Genomic_DNA"/>
</dbReference>
<evidence type="ECO:0000313" key="1">
    <source>
        <dbReference type="EMBL" id="PZX53527.1"/>
    </source>
</evidence>
<evidence type="ECO:0000313" key="3">
    <source>
        <dbReference type="Proteomes" id="UP000249115"/>
    </source>
</evidence>
<dbReference type="RefSeq" id="WP_111357160.1">
    <property type="nucleotide sequence ID" value="NZ_QKZU01000012.1"/>
</dbReference>
<protein>
    <submittedName>
        <fullName evidence="1">Uncharacterized protein</fullName>
    </submittedName>
</protein>
<evidence type="ECO:0000313" key="2">
    <source>
        <dbReference type="EMBL" id="TXD76447.1"/>
    </source>
</evidence>
<reference evidence="1 3" key="1">
    <citation type="submission" date="2018-06" db="EMBL/GenBank/DDBJ databases">
        <title>Genomic Encyclopedia of Archaeal and Bacterial Type Strains, Phase II (KMG-II): from individual species to whole genera.</title>
        <authorList>
            <person name="Goeker M."/>
        </authorList>
    </citation>
    <scope>NUCLEOTIDE SEQUENCE [LARGE SCALE GENOMIC DNA]</scope>
    <source>
        <strain evidence="1 3">DSM 22686</strain>
    </source>
</reference>
<comment type="caution">
    <text evidence="1">The sequence shown here is derived from an EMBL/GenBank/DDBJ whole genome shotgun (WGS) entry which is preliminary data.</text>
</comment>
<keyword evidence="4" id="KW-1185">Reference proteome</keyword>
<reference evidence="2 4" key="2">
    <citation type="submission" date="2019-08" db="EMBL/GenBank/DDBJ databases">
        <title>Genome of Algoriphagus ratkowskyi IC026.</title>
        <authorList>
            <person name="Bowman J.P."/>
        </authorList>
    </citation>
    <scope>NUCLEOTIDE SEQUENCE [LARGE SCALE GENOMIC DNA]</scope>
    <source>
        <strain evidence="2 4">IC026</strain>
    </source>
</reference>
<accession>A0A2W7RCZ0</accession>
<sequence>MVCITYQIGYDFGYGSEKALEIAVTRGVYTGSGVGIGSLRMLSNTSMRGTTLFKAGKNFRIDLDMRNGLHYQRRGPGGIGRHRQWQVKPGDQGVFGKDFNKTIMNQFIVELRSLLQKTLGWSEEFRNGNRDYSFDVDDDIYQLSNKYNKDFKKGDLNLLYNLLDFYSVSTRATASLFRLIFY</sequence>
<dbReference type="AlphaFoldDB" id="A0A2W7RCZ0"/>
<organism evidence="1 3">
    <name type="scientific">Algoriphagus ratkowskyi</name>
    <dbReference type="NCBI Taxonomy" id="57028"/>
    <lineage>
        <taxon>Bacteria</taxon>
        <taxon>Pseudomonadati</taxon>
        <taxon>Bacteroidota</taxon>
        <taxon>Cytophagia</taxon>
        <taxon>Cytophagales</taxon>
        <taxon>Cyclobacteriaceae</taxon>
        <taxon>Algoriphagus</taxon>
    </lineage>
</organism>
<dbReference type="EMBL" id="QKZU01000012">
    <property type="protein sequence ID" value="PZX53527.1"/>
    <property type="molecule type" value="Genomic_DNA"/>
</dbReference>
<dbReference type="Proteomes" id="UP000321927">
    <property type="component" value="Unassembled WGS sequence"/>
</dbReference>
<proteinExistence type="predicted"/>
<evidence type="ECO:0000313" key="4">
    <source>
        <dbReference type="Proteomes" id="UP000321927"/>
    </source>
</evidence>
<name>A0A2W7RCZ0_9BACT</name>